<comment type="caution">
    <text evidence="1">The sequence shown here is derived from an EMBL/GenBank/DDBJ whole genome shotgun (WGS) entry which is preliminary data.</text>
</comment>
<evidence type="ECO:0000313" key="1">
    <source>
        <dbReference type="EMBL" id="HIP98242.1"/>
    </source>
</evidence>
<name>A0A9D1CFK9_AQUAO</name>
<dbReference type="InterPro" id="IPR029063">
    <property type="entry name" value="SAM-dependent_MTases_sf"/>
</dbReference>
<proteinExistence type="predicted"/>
<dbReference type="Proteomes" id="UP000606463">
    <property type="component" value="Unassembled WGS sequence"/>
</dbReference>
<protein>
    <submittedName>
        <fullName evidence="1">Methyltransferase domain-containing protein</fullName>
    </submittedName>
</protein>
<dbReference type="CDD" id="cd02440">
    <property type="entry name" value="AdoMet_MTases"/>
    <property type="match status" value="1"/>
</dbReference>
<keyword evidence="1" id="KW-0808">Transferase</keyword>
<dbReference type="EMBL" id="DQVE01000028">
    <property type="protein sequence ID" value="HIP98242.1"/>
    <property type="molecule type" value="Genomic_DNA"/>
</dbReference>
<feature type="non-terminal residue" evidence="1">
    <location>
        <position position="119"/>
    </location>
</feature>
<sequence length="119" mass="14360">MAKCPTCSTYVDDINFLEKYLFPFNKQEYKLYHCPNCDLQWWGPLKMVPKFYENETFETYKFFHLGIRKKLAYYQEDFFRTFPIKKGKLLDIGCGDGVFLEYAQKFGFEVYGIDFDKKK</sequence>
<gene>
    <name evidence="1" type="ORF">EYH37_02590</name>
</gene>
<dbReference type="SUPFAM" id="SSF53335">
    <property type="entry name" value="S-adenosyl-L-methionine-dependent methyltransferases"/>
    <property type="match status" value="1"/>
</dbReference>
<dbReference type="Pfam" id="PF13489">
    <property type="entry name" value="Methyltransf_23"/>
    <property type="match status" value="1"/>
</dbReference>
<accession>A0A9D1CFK9</accession>
<keyword evidence="1" id="KW-0489">Methyltransferase</keyword>
<dbReference type="GO" id="GO:0032259">
    <property type="term" value="P:methylation"/>
    <property type="evidence" value="ECO:0007669"/>
    <property type="project" value="UniProtKB-KW"/>
</dbReference>
<dbReference type="AlphaFoldDB" id="A0A9D1CFK9"/>
<reference evidence="1" key="1">
    <citation type="journal article" date="2020" name="ISME J.">
        <title>Gammaproteobacteria mediating utilization of methyl-, sulfur- and petroleum organic compounds in deep ocean hydrothermal plumes.</title>
        <authorList>
            <person name="Zhou Z."/>
            <person name="Liu Y."/>
            <person name="Pan J."/>
            <person name="Cron B.R."/>
            <person name="Toner B.M."/>
            <person name="Anantharaman K."/>
            <person name="Breier J.A."/>
            <person name="Dick G.J."/>
            <person name="Li M."/>
        </authorList>
    </citation>
    <scope>NUCLEOTIDE SEQUENCE</scope>
    <source>
        <strain evidence="1">SZUA-1501</strain>
    </source>
</reference>
<evidence type="ECO:0000313" key="2">
    <source>
        <dbReference type="Proteomes" id="UP000606463"/>
    </source>
</evidence>
<dbReference type="Gene3D" id="3.40.50.150">
    <property type="entry name" value="Vaccinia Virus protein VP39"/>
    <property type="match status" value="1"/>
</dbReference>
<organism evidence="1 2">
    <name type="scientific">Aquifex aeolicus</name>
    <dbReference type="NCBI Taxonomy" id="63363"/>
    <lineage>
        <taxon>Bacteria</taxon>
        <taxon>Pseudomonadati</taxon>
        <taxon>Aquificota</taxon>
        <taxon>Aquificia</taxon>
        <taxon>Aquificales</taxon>
        <taxon>Aquificaceae</taxon>
        <taxon>Aquifex</taxon>
    </lineage>
</organism>
<dbReference type="GO" id="GO:0008168">
    <property type="term" value="F:methyltransferase activity"/>
    <property type="evidence" value="ECO:0007669"/>
    <property type="project" value="UniProtKB-KW"/>
</dbReference>